<name>A0A5B7EQ82_PORTR</name>
<comment type="caution">
    <text evidence="2">The sequence shown here is derived from an EMBL/GenBank/DDBJ whole genome shotgun (WGS) entry which is preliminary data.</text>
</comment>
<dbReference type="Proteomes" id="UP000324222">
    <property type="component" value="Unassembled WGS sequence"/>
</dbReference>
<feature type="region of interest" description="Disordered" evidence="1">
    <location>
        <begin position="181"/>
        <end position="258"/>
    </location>
</feature>
<organism evidence="2 3">
    <name type="scientific">Portunus trituberculatus</name>
    <name type="common">Swimming crab</name>
    <name type="synonym">Neptunus trituberculatus</name>
    <dbReference type="NCBI Taxonomy" id="210409"/>
    <lineage>
        <taxon>Eukaryota</taxon>
        <taxon>Metazoa</taxon>
        <taxon>Ecdysozoa</taxon>
        <taxon>Arthropoda</taxon>
        <taxon>Crustacea</taxon>
        <taxon>Multicrustacea</taxon>
        <taxon>Malacostraca</taxon>
        <taxon>Eumalacostraca</taxon>
        <taxon>Eucarida</taxon>
        <taxon>Decapoda</taxon>
        <taxon>Pleocyemata</taxon>
        <taxon>Brachyura</taxon>
        <taxon>Eubrachyura</taxon>
        <taxon>Portunoidea</taxon>
        <taxon>Portunidae</taxon>
        <taxon>Portuninae</taxon>
        <taxon>Portunus</taxon>
    </lineage>
</organism>
<keyword evidence="3" id="KW-1185">Reference proteome</keyword>
<feature type="region of interest" description="Disordered" evidence="1">
    <location>
        <begin position="342"/>
        <end position="422"/>
    </location>
</feature>
<evidence type="ECO:0000256" key="1">
    <source>
        <dbReference type="SAM" id="MobiDB-lite"/>
    </source>
</evidence>
<evidence type="ECO:0000313" key="3">
    <source>
        <dbReference type="Proteomes" id="UP000324222"/>
    </source>
</evidence>
<feature type="compositionally biased region" description="Basic residues" evidence="1">
    <location>
        <begin position="188"/>
        <end position="203"/>
    </location>
</feature>
<feature type="compositionally biased region" description="Low complexity" evidence="1">
    <location>
        <begin position="293"/>
        <end position="305"/>
    </location>
</feature>
<accession>A0A5B7EQ82</accession>
<dbReference type="OrthoDB" id="2384350at2759"/>
<protein>
    <submittedName>
        <fullName evidence="2">Uncharacterized protein</fullName>
    </submittedName>
</protein>
<sequence length="457" mass="49280">MKRNKGPTIFGSPPEGWGEQPLKPFSFLLPPGNRSSFRVVPDTPTNTPKSLADSPGVTMVLETPEALMGESRVVDNPSGGPEDDVGHTSSALGVVKLRRRNMMSFLESDFSHKEDVSSELSDNDAAGSSATPKQQWLWSRVVPALGTPQSSRRRKSTMANIIVPSDLNDEDFLATKLSHIQQEEKSARARRRSSACSTPRHHGPANSTPEATKRDPQLAPTNTRARPSRTSGLGTSRRSEVMDRETRGRTTTTTTTTSAENCNATILFNDEDLQLTPVHCRGQPKIGPDRHTTTTTPNTTPSRPGTSEDTEVTEDTLRRLQTRKSPLLQLRKFSTVATQKMVEELKNTPQRTRRGEGLAERLGGAECHPLVLHSTPQRKDRAGSTDSSGSGGGASLPSPAKDPSCVLKGSVPPSQGPWAAHPVYAMGGGVQGVTQPGSGDQLSKYLHGNLLVGHPYP</sequence>
<feature type="region of interest" description="Disordered" evidence="1">
    <location>
        <begin position="1"/>
        <end position="22"/>
    </location>
</feature>
<feature type="compositionally biased region" description="Basic and acidic residues" evidence="1">
    <location>
        <begin position="237"/>
        <end position="248"/>
    </location>
</feature>
<proteinExistence type="predicted"/>
<feature type="region of interest" description="Disordered" evidence="1">
    <location>
        <begin position="36"/>
        <end position="57"/>
    </location>
</feature>
<gene>
    <name evidence="2" type="ORF">E2C01_030359</name>
</gene>
<reference evidence="2 3" key="1">
    <citation type="submission" date="2019-05" db="EMBL/GenBank/DDBJ databases">
        <title>Another draft genome of Portunus trituberculatus and its Hox gene families provides insights of decapod evolution.</title>
        <authorList>
            <person name="Jeong J.-H."/>
            <person name="Song I."/>
            <person name="Kim S."/>
            <person name="Choi T."/>
            <person name="Kim D."/>
            <person name="Ryu S."/>
            <person name="Kim W."/>
        </authorList>
    </citation>
    <scope>NUCLEOTIDE SEQUENCE [LARGE SCALE GENOMIC DNA]</scope>
    <source>
        <tissue evidence="2">Muscle</tissue>
    </source>
</reference>
<dbReference type="AlphaFoldDB" id="A0A5B7EQ82"/>
<dbReference type="EMBL" id="VSRR010003628">
    <property type="protein sequence ID" value="MPC36890.1"/>
    <property type="molecule type" value="Genomic_DNA"/>
</dbReference>
<evidence type="ECO:0000313" key="2">
    <source>
        <dbReference type="EMBL" id="MPC36890.1"/>
    </source>
</evidence>
<feature type="region of interest" description="Disordered" evidence="1">
    <location>
        <begin position="281"/>
        <end position="326"/>
    </location>
</feature>
<feature type="region of interest" description="Disordered" evidence="1">
    <location>
        <begin position="110"/>
        <end position="133"/>
    </location>
</feature>